<reference evidence="3 4" key="1">
    <citation type="submission" date="2018-10" db="EMBL/GenBank/DDBJ databases">
        <title>Genomic Encyclopedia of Archaeal and Bacterial Type Strains, Phase II (KMG-II): from individual species to whole genera.</title>
        <authorList>
            <person name="Goeker M."/>
        </authorList>
    </citation>
    <scope>NUCLEOTIDE SEQUENCE [LARGE SCALE GENOMIC DNA]</scope>
    <source>
        <strain evidence="3 4">DSM 16510</strain>
    </source>
</reference>
<name>A0A497XPJ3_9AQUI</name>
<evidence type="ECO:0000313" key="4">
    <source>
        <dbReference type="Proteomes" id="UP000267841"/>
    </source>
</evidence>
<dbReference type="AlphaFoldDB" id="A0A497XPJ3"/>
<protein>
    <submittedName>
        <fullName evidence="3">Uncharacterized SAM-binding protein YcdF (DUF218 family)</fullName>
    </submittedName>
</protein>
<dbReference type="OrthoDB" id="9782395at2"/>
<keyword evidence="1" id="KW-1133">Transmembrane helix</keyword>
<evidence type="ECO:0000259" key="2">
    <source>
        <dbReference type="Pfam" id="PF02698"/>
    </source>
</evidence>
<accession>A0A497XPJ3</accession>
<dbReference type="Gene3D" id="3.40.50.620">
    <property type="entry name" value="HUPs"/>
    <property type="match status" value="1"/>
</dbReference>
<keyword evidence="1" id="KW-0812">Transmembrane</keyword>
<dbReference type="Pfam" id="PF02698">
    <property type="entry name" value="DUF218"/>
    <property type="match status" value="1"/>
</dbReference>
<sequence length="239" mass="27038">MFFLKKFISYLILPPGIFIALFLFIAVLSRKRKIVYIPALAGALSLYLLSIEPFKDLLLYPLESPFKTPKVVRGDAIVVLGGGAYNSGYLKASSYKRLITGFLLHKKTGKPIILSGGAAIGVIPEAKVMKELLMEFGVEEKDIYADLESRDTFENAKYVLGICKRIGCRSLILVTSAFHMRRALSVFEKTGLEIQPYPTDFKFEGKYNLYSMFPKYSVFYDSSIAVREYIGLVFYSLYY</sequence>
<proteinExistence type="predicted"/>
<dbReference type="InterPro" id="IPR051599">
    <property type="entry name" value="Cell_Envelope_Assoc"/>
</dbReference>
<dbReference type="GO" id="GO:0000270">
    <property type="term" value="P:peptidoglycan metabolic process"/>
    <property type="evidence" value="ECO:0007669"/>
    <property type="project" value="TreeGrafter"/>
</dbReference>
<dbReference type="PANTHER" id="PTHR30336">
    <property type="entry name" value="INNER MEMBRANE PROTEIN, PROBABLE PERMEASE"/>
    <property type="match status" value="1"/>
</dbReference>
<dbReference type="RefSeq" id="WP_121011411.1">
    <property type="nucleotide sequence ID" value="NZ_RCCJ01000001.1"/>
</dbReference>
<comment type="caution">
    <text evidence="3">The sequence shown here is derived from an EMBL/GenBank/DDBJ whole genome shotgun (WGS) entry which is preliminary data.</text>
</comment>
<feature type="transmembrane region" description="Helical" evidence="1">
    <location>
        <begin position="7"/>
        <end position="28"/>
    </location>
</feature>
<keyword evidence="1" id="KW-0472">Membrane</keyword>
<gene>
    <name evidence="3" type="ORF">BCF55_1204</name>
</gene>
<dbReference type="InterPro" id="IPR003848">
    <property type="entry name" value="DUF218"/>
</dbReference>
<keyword evidence="4" id="KW-1185">Reference proteome</keyword>
<feature type="transmembrane region" description="Helical" evidence="1">
    <location>
        <begin position="34"/>
        <end position="51"/>
    </location>
</feature>
<organism evidence="3 4">
    <name type="scientific">Hydrogenivirga caldilitoris</name>
    <dbReference type="NCBI Taxonomy" id="246264"/>
    <lineage>
        <taxon>Bacteria</taxon>
        <taxon>Pseudomonadati</taxon>
        <taxon>Aquificota</taxon>
        <taxon>Aquificia</taxon>
        <taxon>Aquificales</taxon>
        <taxon>Aquificaceae</taxon>
        <taxon>Hydrogenivirga</taxon>
    </lineage>
</organism>
<feature type="domain" description="DUF218" evidence="2">
    <location>
        <begin position="75"/>
        <end position="231"/>
    </location>
</feature>
<dbReference type="GO" id="GO:0043164">
    <property type="term" value="P:Gram-negative-bacterium-type cell wall biogenesis"/>
    <property type="evidence" value="ECO:0007669"/>
    <property type="project" value="TreeGrafter"/>
</dbReference>
<dbReference type="PANTHER" id="PTHR30336:SF4">
    <property type="entry name" value="ENVELOPE BIOGENESIS FACTOR ELYC"/>
    <property type="match status" value="1"/>
</dbReference>
<dbReference type="GO" id="GO:0005886">
    <property type="term" value="C:plasma membrane"/>
    <property type="evidence" value="ECO:0007669"/>
    <property type="project" value="TreeGrafter"/>
</dbReference>
<dbReference type="InterPro" id="IPR014729">
    <property type="entry name" value="Rossmann-like_a/b/a_fold"/>
</dbReference>
<evidence type="ECO:0000313" key="3">
    <source>
        <dbReference type="EMBL" id="RLJ70916.1"/>
    </source>
</evidence>
<dbReference type="EMBL" id="RCCJ01000001">
    <property type="protein sequence ID" value="RLJ70916.1"/>
    <property type="molecule type" value="Genomic_DNA"/>
</dbReference>
<dbReference type="Proteomes" id="UP000267841">
    <property type="component" value="Unassembled WGS sequence"/>
</dbReference>
<dbReference type="CDD" id="cd06259">
    <property type="entry name" value="YdcF-like"/>
    <property type="match status" value="1"/>
</dbReference>
<evidence type="ECO:0000256" key="1">
    <source>
        <dbReference type="SAM" id="Phobius"/>
    </source>
</evidence>